<sequence length="287" mass="31648">RQLGRQQAVGDQHGEGRDQQARHRRDREGIDPARALQALLRMLALALLDEEDEAGGDAGAAGQPAQHVEPAQQPVPEVLQVQAGEEVLDARDHRGRRVLADHLAGRAVEVDALARERDPVGARAVDADVGIGIVHVLHVEHAHFARHAAAGPAALGLGHHRVDRSQRARRARAVVRQAGLLGLELLVQFVQRLELGVAHGEIDAREHHQARQREDEVERQRDHAREVVQVERAALHVLGRTEGEQLAEDLAVHHHAAHQRDQHHQRREADDPGAEVQPVEVQAVVQR</sequence>
<keyword evidence="3" id="KW-1185">Reference proteome</keyword>
<dbReference type="InParanoid" id="B9TPN2"/>
<protein>
    <submittedName>
        <fullName evidence="2">Uncharacterized protein</fullName>
    </submittedName>
</protein>
<accession>B9TPN2</accession>
<evidence type="ECO:0000256" key="1">
    <source>
        <dbReference type="SAM" id="MobiDB-lite"/>
    </source>
</evidence>
<evidence type="ECO:0000313" key="3">
    <source>
        <dbReference type="Proteomes" id="UP000008311"/>
    </source>
</evidence>
<feature type="compositionally biased region" description="Basic and acidic residues" evidence="1">
    <location>
        <begin position="258"/>
        <end position="270"/>
    </location>
</feature>
<feature type="region of interest" description="Disordered" evidence="1">
    <location>
        <begin position="253"/>
        <end position="278"/>
    </location>
</feature>
<organism evidence="2 3">
    <name type="scientific">Ricinus communis</name>
    <name type="common">Castor bean</name>
    <dbReference type="NCBI Taxonomy" id="3988"/>
    <lineage>
        <taxon>Eukaryota</taxon>
        <taxon>Viridiplantae</taxon>
        <taxon>Streptophyta</taxon>
        <taxon>Embryophyta</taxon>
        <taxon>Tracheophyta</taxon>
        <taxon>Spermatophyta</taxon>
        <taxon>Magnoliopsida</taxon>
        <taxon>eudicotyledons</taxon>
        <taxon>Gunneridae</taxon>
        <taxon>Pentapetalae</taxon>
        <taxon>rosids</taxon>
        <taxon>fabids</taxon>
        <taxon>Malpighiales</taxon>
        <taxon>Euphorbiaceae</taxon>
        <taxon>Acalyphoideae</taxon>
        <taxon>Acalypheae</taxon>
        <taxon>Ricinus</taxon>
    </lineage>
</organism>
<proteinExistence type="predicted"/>
<dbReference type="Proteomes" id="UP000008311">
    <property type="component" value="Unassembled WGS sequence"/>
</dbReference>
<feature type="region of interest" description="Disordered" evidence="1">
    <location>
        <begin position="1"/>
        <end position="30"/>
    </location>
</feature>
<feature type="compositionally biased region" description="Basic and acidic residues" evidence="1">
    <location>
        <begin position="12"/>
        <end position="30"/>
    </location>
</feature>
<feature type="non-terminal residue" evidence="2">
    <location>
        <position position="1"/>
    </location>
</feature>
<name>B9TPN2_RICCO</name>
<gene>
    <name evidence="2" type="ORF">RCOM_2051710</name>
</gene>
<dbReference type="EMBL" id="EQ996222">
    <property type="protein sequence ID" value="EEF22182.1"/>
    <property type="molecule type" value="Genomic_DNA"/>
</dbReference>
<evidence type="ECO:0000313" key="2">
    <source>
        <dbReference type="EMBL" id="EEF22182.1"/>
    </source>
</evidence>
<dbReference type="AlphaFoldDB" id="B9TPN2"/>
<feature type="non-terminal residue" evidence="2">
    <location>
        <position position="287"/>
    </location>
</feature>
<reference evidence="3" key="1">
    <citation type="journal article" date="2010" name="Nat. Biotechnol.">
        <title>Draft genome sequence of the oilseed species Ricinus communis.</title>
        <authorList>
            <person name="Chan A.P."/>
            <person name="Crabtree J."/>
            <person name="Zhao Q."/>
            <person name="Lorenzi H."/>
            <person name="Orvis J."/>
            <person name="Puiu D."/>
            <person name="Melake-Berhan A."/>
            <person name="Jones K.M."/>
            <person name="Redman J."/>
            <person name="Chen G."/>
            <person name="Cahoon E.B."/>
            <person name="Gedil M."/>
            <person name="Stanke M."/>
            <person name="Haas B.J."/>
            <person name="Wortman J.R."/>
            <person name="Fraser-Liggett C.M."/>
            <person name="Ravel J."/>
            <person name="Rabinowicz P.D."/>
        </authorList>
    </citation>
    <scope>NUCLEOTIDE SEQUENCE [LARGE SCALE GENOMIC DNA]</scope>
    <source>
        <strain evidence="3">cv. Hale</strain>
    </source>
</reference>